<feature type="transmembrane region" description="Helical" evidence="1">
    <location>
        <begin position="7"/>
        <end position="24"/>
    </location>
</feature>
<dbReference type="PIRSF" id="PIRSF037394">
    <property type="entry name" value="ABC_thiamine-permease_YkoE_prd"/>
    <property type="match status" value="1"/>
</dbReference>
<keyword evidence="1" id="KW-0812">Transmembrane</keyword>
<gene>
    <name evidence="2" type="ORF">AM592_14395</name>
</gene>
<sequence length="192" mass="20893">MQKGLKLTDILVTIIIAFIFGIVYKLWGPVYSLVSTVGLHVDQLLYGMWFIAATVAFLIIRKPGVAVLAEVAAAHGEFIFGGQWGVATLIFGLGQGLAAELIFAAFRYKRYDLFTVSLAAVLSAIASLVIDYYYGYIGDLAPWNLLLYVGFRVAGSIIIAGIFAYLIVQALEKTGVTNLVRPASSKDYRALD</sequence>
<dbReference type="OrthoDB" id="8017424at2"/>
<dbReference type="EMBL" id="CP012600">
    <property type="protein sequence ID" value="ALC82632.1"/>
    <property type="molecule type" value="Genomic_DNA"/>
</dbReference>
<evidence type="ECO:0000256" key="1">
    <source>
        <dbReference type="SAM" id="Phobius"/>
    </source>
</evidence>
<reference evidence="3" key="1">
    <citation type="submission" date="2015-08" db="EMBL/GenBank/DDBJ databases">
        <title>Genome sequencing project for genomic taxonomy and phylogenomics of Bacillus-like bacteria.</title>
        <authorList>
            <person name="Liu B."/>
            <person name="Wang J."/>
            <person name="Zhu Y."/>
            <person name="Liu G."/>
            <person name="Chen Q."/>
            <person name="Chen Z."/>
            <person name="Lan J."/>
            <person name="Che J."/>
            <person name="Ge C."/>
            <person name="Shi H."/>
            <person name="Pan Z."/>
            <person name="Liu X."/>
        </authorList>
    </citation>
    <scope>NUCLEOTIDE SEQUENCE [LARGE SCALE GENOMIC DNA]</scope>
    <source>
        <strain evidence="3">FJAT-4402</strain>
    </source>
</reference>
<dbReference type="AlphaFoldDB" id="A0A0M3RA62"/>
<keyword evidence="1" id="KW-1133">Transmembrane helix</keyword>
<evidence type="ECO:0000313" key="3">
    <source>
        <dbReference type="Proteomes" id="UP000067625"/>
    </source>
</evidence>
<proteinExistence type="predicted"/>
<dbReference type="RefSeq" id="WP_053604439.1">
    <property type="nucleotide sequence ID" value="NZ_CP012600.1"/>
</dbReference>
<accession>A0A0M3RA62</accession>
<organism evidence="2 3">
    <name type="scientific">Bacillus gobiensis</name>
    <dbReference type="NCBI Taxonomy" id="1441095"/>
    <lineage>
        <taxon>Bacteria</taxon>
        <taxon>Bacillati</taxon>
        <taxon>Bacillota</taxon>
        <taxon>Bacilli</taxon>
        <taxon>Bacillales</taxon>
        <taxon>Bacillaceae</taxon>
        <taxon>Bacillus</taxon>
    </lineage>
</organism>
<feature type="transmembrane region" description="Helical" evidence="1">
    <location>
        <begin position="44"/>
        <end position="60"/>
    </location>
</feature>
<dbReference type="Proteomes" id="UP000067625">
    <property type="component" value="Chromosome"/>
</dbReference>
<reference evidence="2 3" key="2">
    <citation type="journal article" date="2016" name="Int. J. Syst. Evol. Microbiol.">
        <title>Bacillus gobiensis sp. nov., isolated from a soil sample.</title>
        <authorList>
            <person name="Liu B."/>
            <person name="Liu G.H."/>
            <person name="Cetin S."/>
            <person name="Schumann P."/>
            <person name="Pan Z.Z."/>
            <person name="Chen Q.Q."/>
        </authorList>
    </citation>
    <scope>NUCLEOTIDE SEQUENCE [LARGE SCALE GENOMIC DNA]</scope>
    <source>
        <strain evidence="2 3">FJAT-4402</strain>
    </source>
</reference>
<keyword evidence="1" id="KW-0472">Membrane</keyword>
<name>A0A0M3RA62_9BACI</name>
<feature type="transmembrane region" description="Helical" evidence="1">
    <location>
        <begin position="146"/>
        <end position="168"/>
    </location>
</feature>
<keyword evidence="3" id="KW-1185">Reference proteome</keyword>
<dbReference type="InterPro" id="IPR017195">
    <property type="entry name" value="ABC_thiamin-permease_prd"/>
</dbReference>
<evidence type="ECO:0000313" key="2">
    <source>
        <dbReference type="EMBL" id="ALC82632.1"/>
    </source>
</evidence>
<dbReference type="STRING" id="1441095.AM592_14395"/>
<dbReference type="Pfam" id="PF09819">
    <property type="entry name" value="ABC_cobalt"/>
    <property type="match status" value="1"/>
</dbReference>
<protein>
    <submittedName>
        <fullName evidence="2">Thiamine ABC transporter permease</fullName>
    </submittedName>
</protein>
<feature type="transmembrane region" description="Helical" evidence="1">
    <location>
        <begin position="113"/>
        <end position="134"/>
    </location>
</feature>
<dbReference type="PATRIC" id="fig|1441095.3.peg.3174"/>